<protein>
    <submittedName>
        <fullName evidence="2">Uncharacterized protein</fullName>
    </submittedName>
</protein>
<evidence type="ECO:0000313" key="2">
    <source>
        <dbReference type="EMBL" id="KAF1954884.1"/>
    </source>
</evidence>
<reference evidence="2" key="1">
    <citation type="journal article" date="2020" name="Stud. Mycol.">
        <title>101 Dothideomycetes genomes: a test case for predicting lifestyles and emergence of pathogens.</title>
        <authorList>
            <person name="Haridas S."/>
            <person name="Albert R."/>
            <person name="Binder M."/>
            <person name="Bloem J."/>
            <person name="Labutti K."/>
            <person name="Salamov A."/>
            <person name="Andreopoulos B."/>
            <person name="Baker S."/>
            <person name="Barry K."/>
            <person name="Bills G."/>
            <person name="Bluhm B."/>
            <person name="Cannon C."/>
            <person name="Castanera R."/>
            <person name="Culley D."/>
            <person name="Daum C."/>
            <person name="Ezra D."/>
            <person name="Gonzalez J."/>
            <person name="Henrissat B."/>
            <person name="Kuo A."/>
            <person name="Liang C."/>
            <person name="Lipzen A."/>
            <person name="Lutzoni F."/>
            <person name="Magnuson J."/>
            <person name="Mondo S."/>
            <person name="Nolan M."/>
            <person name="Ohm R."/>
            <person name="Pangilinan J."/>
            <person name="Park H.-J."/>
            <person name="Ramirez L."/>
            <person name="Alfaro M."/>
            <person name="Sun H."/>
            <person name="Tritt A."/>
            <person name="Yoshinaga Y."/>
            <person name="Zwiers L.-H."/>
            <person name="Turgeon B."/>
            <person name="Goodwin S."/>
            <person name="Spatafora J."/>
            <person name="Crous P."/>
            <person name="Grigoriev I."/>
        </authorList>
    </citation>
    <scope>NUCLEOTIDE SEQUENCE</scope>
    <source>
        <strain evidence="2">CBS 675.92</strain>
    </source>
</reference>
<evidence type="ECO:0000313" key="3">
    <source>
        <dbReference type="Proteomes" id="UP000800035"/>
    </source>
</evidence>
<organism evidence="2 3">
    <name type="scientific">Byssothecium circinans</name>
    <dbReference type="NCBI Taxonomy" id="147558"/>
    <lineage>
        <taxon>Eukaryota</taxon>
        <taxon>Fungi</taxon>
        <taxon>Dikarya</taxon>
        <taxon>Ascomycota</taxon>
        <taxon>Pezizomycotina</taxon>
        <taxon>Dothideomycetes</taxon>
        <taxon>Pleosporomycetidae</taxon>
        <taxon>Pleosporales</taxon>
        <taxon>Massarineae</taxon>
        <taxon>Massarinaceae</taxon>
        <taxon>Byssothecium</taxon>
    </lineage>
</organism>
<feature type="region of interest" description="Disordered" evidence="1">
    <location>
        <begin position="145"/>
        <end position="164"/>
    </location>
</feature>
<accession>A0A6A5TRI1</accession>
<gene>
    <name evidence="2" type="ORF">CC80DRAFT_506119</name>
</gene>
<evidence type="ECO:0000256" key="1">
    <source>
        <dbReference type="SAM" id="MobiDB-lite"/>
    </source>
</evidence>
<sequence length="164" mass="18245">MSTTDIIALAQYVHEDAVFDKTSVVAIESIGTENEAGEMIFDSLVFLVDKATKDVLYAGYKRSELLHVVKHHAMIKASESGKVHDALLKSEPILRYWDDFHGHSKDFRSEVERRVAQGEKSEDVKKDLKPTIEAVLLDKGWKGFQKSGGAEVEKSGGEKVEKPA</sequence>
<feature type="compositionally biased region" description="Basic and acidic residues" evidence="1">
    <location>
        <begin position="151"/>
        <end position="164"/>
    </location>
</feature>
<name>A0A6A5TRI1_9PLEO</name>
<keyword evidence="3" id="KW-1185">Reference proteome</keyword>
<proteinExistence type="predicted"/>
<dbReference type="Proteomes" id="UP000800035">
    <property type="component" value="Unassembled WGS sequence"/>
</dbReference>
<dbReference type="AlphaFoldDB" id="A0A6A5TRI1"/>
<dbReference type="EMBL" id="ML976997">
    <property type="protein sequence ID" value="KAF1954884.1"/>
    <property type="molecule type" value="Genomic_DNA"/>
</dbReference>